<evidence type="ECO:0000313" key="2">
    <source>
        <dbReference type="Proteomes" id="UP000054937"/>
    </source>
</evidence>
<sequence>MINQQGDRVPFLTRNGVKIIDIKKGYCKVKLEYNDQILNESDQIDEGVIYSLAESISGIVFETYFDGKRYFPLVYRQSIEFLKIPPKVDLFVEQTFSQRQAEQIEEELNKKGKSKYKTTANVVDKEGNIYAKSYGYYMGKSLNYKL</sequence>
<keyword evidence="2" id="KW-1185">Reference proteome</keyword>
<dbReference type="InterPro" id="IPR029069">
    <property type="entry name" value="HotDog_dom_sf"/>
</dbReference>
<dbReference type="SUPFAM" id="SSF54637">
    <property type="entry name" value="Thioesterase/thiol ester dehydrase-isomerase"/>
    <property type="match status" value="1"/>
</dbReference>
<proteinExistence type="predicted"/>
<comment type="caution">
    <text evidence="1">The sequence shown here is derived from an EMBL/GenBank/DDBJ whole genome shotgun (WGS) entry which is preliminary data.</text>
</comment>
<organism evidence="1 2">
    <name type="scientific">Pseudocohnilembus persalinus</name>
    <name type="common">Ciliate</name>
    <dbReference type="NCBI Taxonomy" id="266149"/>
    <lineage>
        <taxon>Eukaryota</taxon>
        <taxon>Sar</taxon>
        <taxon>Alveolata</taxon>
        <taxon>Ciliophora</taxon>
        <taxon>Intramacronucleata</taxon>
        <taxon>Oligohymenophorea</taxon>
        <taxon>Scuticociliatia</taxon>
        <taxon>Philasterida</taxon>
        <taxon>Pseudocohnilembidae</taxon>
        <taxon>Pseudocohnilembus</taxon>
    </lineage>
</organism>
<reference evidence="1 2" key="1">
    <citation type="journal article" date="2015" name="Sci. Rep.">
        <title>Genome of the facultative scuticociliatosis pathogen Pseudocohnilembus persalinus provides insight into its virulence through horizontal gene transfer.</title>
        <authorList>
            <person name="Xiong J."/>
            <person name="Wang G."/>
            <person name="Cheng J."/>
            <person name="Tian M."/>
            <person name="Pan X."/>
            <person name="Warren A."/>
            <person name="Jiang C."/>
            <person name="Yuan D."/>
            <person name="Miao W."/>
        </authorList>
    </citation>
    <scope>NUCLEOTIDE SEQUENCE [LARGE SCALE GENOMIC DNA]</scope>
    <source>
        <strain evidence="1">36N120E</strain>
    </source>
</reference>
<gene>
    <name evidence="1" type="ORF">PPERSA_11337</name>
</gene>
<evidence type="ECO:0000313" key="1">
    <source>
        <dbReference type="EMBL" id="KRX04213.1"/>
    </source>
</evidence>
<dbReference type="Gene3D" id="3.10.129.10">
    <property type="entry name" value="Hotdog Thioesterase"/>
    <property type="match status" value="1"/>
</dbReference>
<dbReference type="Proteomes" id="UP000054937">
    <property type="component" value="Unassembled WGS sequence"/>
</dbReference>
<protein>
    <submittedName>
        <fullName evidence="1">Uncharacterized protein</fullName>
    </submittedName>
</protein>
<name>A0A0V0QQI1_PSEPJ</name>
<dbReference type="EMBL" id="LDAU01000120">
    <property type="protein sequence ID" value="KRX04213.1"/>
    <property type="molecule type" value="Genomic_DNA"/>
</dbReference>
<dbReference type="AlphaFoldDB" id="A0A0V0QQI1"/>
<accession>A0A0V0QQI1</accession>
<dbReference type="InParanoid" id="A0A0V0QQI1"/>